<dbReference type="Proteomes" id="UP000266841">
    <property type="component" value="Unassembled WGS sequence"/>
</dbReference>
<gene>
    <name evidence="1" type="ORF">THAOC_23723</name>
</gene>
<keyword evidence="2" id="KW-1185">Reference proteome</keyword>
<evidence type="ECO:0000313" key="1">
    <source>
        <dbReference type="EMBL" id="EJK56393.1"/>
    </source>
</evidence>
<name>K0RRF5_THAOC</name>
<proteinExistence type="predicted"/>
<accession>K0RRF5</accession>
<sequence>LERQRDNFAVSEPESYAIMAHLDSRLRITLTSRVDYHWVRPAFFIVVGSKTSIAESCK</sequence>
<dbReference type="EMBL" id="AGNL01031535">
    <property type="protein sequence ID" value="EJK56393.1"/>
    <property type="molecule type" value="Genomic_DNA"/>
</dbReference>
<feature type="non-terminal residue" evidence="1">
    <location>
        <position position="1"/>
    </location>
</feature>
<reference evidence="1 2" key="1">
    <citation type="journal article" date="2012" name="Genome Biol.">
        <title>Genome and low-iron response of an oceanic diatom adapted to chronic iron limitation.</title>
        <authorList>
            <person name="Lommer M."/>
            <person name="Specht M."/>
            <person name="Roy A.S."/>
            <person name="Kraemer L."/>
            <person name="Andreson R."/>
            <person name="Gutowska M.A."/>
            <person name="Wolf J."/>
            <person name="Bergner S.V."/>
            <person name="Schilhabel M.B."/>
            <person name="Klostermeier U.C."/>
            <person name="Beiko R.G."/>
            <person name="Rosenstiel P."/>
            <person name="Hippler M."/>
            <person name="Laroche J."/>
        </authorList>
    </citation>
    <scope>NUCLEOTIDE SEQUENCE [LARGE SCALE GENOMIC DNA]</scope>
    <source>
        <strain evidence="1 2">CCMP1005</strain>
    </source>
</reference>
<evidence type="ECO:0000313" key="2">
    <source>
        <dbReference type="Proteomes" id="UP000266841"/>
    </source>
</evidence>
<dbReference type="AlphaFoldDB" id="K0RRF5"/>
<organism evidence="1 2">
    <name type="scientific">Thalassiosira oceanica</name>
    <name type="common">Marine diatom</name>
    <dbReference type="NCBI Taxonomy" id="159749"/>
    <lineage>
        <taxon>Eukaryota</taxon>
        <taxon>Sar</taxon>
        <taxon>Stramenopiles</taxon>
        <taxon>Ochrophyta</taxon>
        <taxon>Bacillariophyta</taxon>
        <taxon>Coscinodiscophyceae</taxon>
        <taxon>Thalassiosirophycidae</taxon>
        <taxon>Thalassiosirales</taxon>
        <taxon>Thalassiosiraceae</taxon>
        <taxon>Thalassiosira</taxon>
    </lineage>
</organism>
<protein>
    <submittedName>
        <fullName evidence="1">Uncharacterized protein</fullName>
    </submittedName>
</protein>
<comment type="caution">
    <text evidence="1">The sequence shown here is derived from an EMBL/GenBank/DDBJ whole genome shotgun (WGS) entry which is preliminary data.</text>
</comment>